<evidence type="ECO:0000313" key="2">
    <source>
        <dbReference type="Proteomes" id="UP000735326"/>
    </source>
</evidence>
<name>A0AAN2YWR0_CAMJU</name>
<dbReference type="Proteomes" id="UP000735326">
    <property type="component" value="Unassembled WGS sequence"/>
</dbReference>
<organism evidence="1 2">
    <name type="scientific">Campylobacter jejuni</name>
    <dbReference type="NCBI Taxonomy" id="197"/>
    <lineage>
        <taxon>Bacteria</taxon>
        <taxon>Pseudomonadati</taxon>
        <taxon>Campylobacterota</taxon>
        <taxon>Epsilonproteobacteria</taxon>
        <taxon>Campylobacterales</taxon>
        <taxon>Campylobacteraceae</taxon>
        <taxon>Campylobacter</taxon>
    </lineage>
</organism>
<reference evidence="1" key="1">
    <citation type="submission" date="2021-02" db="EMBL/GenBank/DDBJ databases">
        <authorList>
            <consortium name="PulseNet: The National Subtyping Network for Foodborne Disease Surveillance"/>
        </authorList>
    </citation>
    <scope>NUCLEOTIDE SEQUENCE</scope>
    <source>
        <strain evidence="1">PNUSAC020384</strain>
    </source>
</reference>
<gene>
    <name evidence="1" type="ORF">JYC20_001499</name>
</gene>
<dbReference type="InterPro" id="IPR021739">
    <property type="entry name" value="SaV-like"/>
</dbReference>
<proteinExistence type="predicted"/>
<dbReference type="Pfam" id="PF11753">
    <property type="entry name" value="DUF3310"/>
    <property type="match status" value="1"/>
</dbReference>
<dbReference type="EMBL" id="AAYVUT010000010">
    <property type="protein sequence ID" value="EHB2512325.1"/>
    <property type="molecule type" value="Genomic_DNA"/>
</dbReference>
<dbReference type="RefSeq" id="WP_038402054.1">
    <property type="nucleotide sequence ID" value="NZ_CAXRUK010000035.1"/>
</dbReference>
<comment type="caution">
    <text evidence="1">The sequence shown here is derived from an EMBL/GenBank/DDBJ whole genome shotgun (WGS) entry which is preliminary data.</text>
</comment>
<accession>A0AAN2YWR0</accession>
<dbReference type="AlphaFoldDB" id="A0AAN2YWR0"/>
<sequence length="146" mass="17559">MKEKEFRVDLVNNPPHYKGFGFENLDFLEEMFNIMPEKRIIFHIGNALKYAIRSKFKGYEIQDLEKCEFYVKRCERFISMERPVECYKGIVIYLSLISQKDFKLYILINDICSFALNPSQRNYNALINSLKKYIRERKNANETKFI</sequence>
<protein>
    <submittedName>
        <fullName evidence="1">DUF3310 domain-containing protein</fullName>
    </submittedName>
</protein>
<evidence type="ECO:0000313" key="1">
    <source>
        <dbReference type="EMBL" id="EHB2512325.1"/>
    </source>
</evidence>